<dbReference type="Gene3D" id="3.50.50.60">
    <property type="entry name" value="FAD/NAD(P)-binding domain"/>
    <property type="match status" value="1"/>
</dbReference>
<dbReference type="InterPro" id="IPR050631">
    <property type="entry name" value="PheA/TfdB_FAD_monoxygenase"/>
</dbReference>
<dbReference type="GO" id="GO:0008688">
    <property type="term" value="F:3-(3-hydroxyphenyl)propionate hydroxylase activity"/>
    <property type="evidence" value="ECO:0007669"/>
    <property type="project" value="TreeGrafter"/>
</dbReference>
<dbReference type="PRINTS" id="PR00420">
    <property type="entry name" value="RNGMNOXGNASE"/>
</dbReference>
<dbReference type="EMBL" id="CZRL01000099">
    <property type="protein sequence ID" value="CUS54014.1"/>
    <property type="molecule type" value="Genomic_DNA"/>
</dbReference>
<name>A0A160TVE4_9ZZZZ</name>
<dbReference type="PANTHER" id="PTHR43476">
    <property type="entry name" value="3-(3-HYDROXY-PHENYL)PROPIONATE/3-HYDROXYCINNAMIC ACID HYDROXYLASE"/>
    <property type="match status" value="1"/>
</dbReference>
<proteinExistence type="predicted"/>
<dbReference type="Gene3D" id="3.30.70.2450">
    <property type="match status" value="1"/>
</dbReference>
<evidence type="ECO:0000256" key="1">
    <source>
        <dbReference type="ARBA" id="ARBA00023002"/>
    </source>
</evidence>
<dbReference type="NCBIfam" id="NF004831">
    <property type="entry name" value="PRK06183.1-5"/>
    <property type="match status" value="1"/>
</dbReference>
<dbReference type="InterPro" id="IPR036188">
    <property type="entry name" value="FAD/NAD-bd_sf"/>
</dbReference>
<accession>A0A160TVE4</accession>
<dbReference type="GO" id="GO:0071949">
    <property type="term" value="F:FAD binding"/>
    <property type="evidence" value="ECO:0007669"/>
    <property type="project" value="InterPro"/>
</dbReference>
<sequence length="538" mass="60791">MVQAKVPGTQDTHYQVVVVGAGPTGLITANLLGQDGIKTLLVEQHESTVSQPRAVSIDDEALRTVQSIGLIKEVLADVAQDYGSWYFTPTGRCFAKVEPQTREFGYPRRNAFQQPRLEATLLKGLERFEPVTTWFSRTLKSVEQTVDLVKLVVRLPEGGTTVVSCDYLAACDGGQSTLRRLLDIPLEGSTYEQRWLIVDTVNTSNHFRQTQVFCNTSRPAISLPGPYQSRRFEFMLHDHESDDLTDNDAFINELLLRHGEYQLPNIIRRQVYTFQARTAESWRSGRVFLLGDAAHLSPPFAGQGMNSGIRDAQNFSWKAAQVLRTGFPDTLLDTYEIERKPHAKALIELAVLMGRFMMPPGRLRAWFVQWGLILLKLIPPAQRYITQMKFKPKPVLEEGLVVGTSPWVGRLFIQPRLELPDCSITLLDDLIGNRFTCLFFGNPIDKPDRLPQCYLGLNAGINWLWITPSRFMATKDSGIAEARDLDGEIEQAFSDAPGSGILLRPDHYVAAVLRVENIVDTDCFNRLFDKRYYTQLEH</sequence>
<reference evidence="3" key="1">
    <citation type="submission" date="2015-10" db="EMBL/GenBank/DDBJ databases">
        <authorList>
            <person name="Gilbert D.G."/>
        </authorList>
    </citation>
    <scope>NUCLEOTIDE SEQUENCE</scope>
</reference>
<dbReference type="GO" id="GO:0019622">
    <property type="term" value="P:3-(3-hydroxy)phenylpropionate catabolic process"/>
    <property type="evidence" value="ECO:0007669"/>
    <property type="project" value="TreeGrafter"/>
</dbReference>
<dbReference type="AlphaFoldDB" id="A0A160TVE4"/>
<gene>
    <name evidence="3" type="ORF">MGWOODY_XGa56</name>
</gene>
<dbReference type="PANTHER" id="PTHR43476:SF3">
    <property type="entry name" value="FAD-BINDING MONOOXYGENASE"/>
    <property type="match status" value="1"/>
</dbReference>
<dbReference type="Pfam" id="PF01494">
    <property type="entry name" value="FAD_binding_3"/>
    <property type="match status" value="1"/>
</dbReference>
<keyword evidence="1 3" id="KW-0560">Oxidoreductase</keyword>
<evidence type="ECO:0000313" key="3">
    <source>
        <dbReference type="EMBL" id="CUS54014.1"/>
    </source>
</evidence>
<dbReference type="SUPFAM" id="SSF51905">
    <property type="entry name" value="FAD/NAD(P)-binding domain"/>
    <property type="match status" value="1"/>
</dbReference>
<organism evidence="3">
    <name type="scientific">hydrothermal vent metagenome</name>
    <dbReference type="NCBI Taxonomy" id="652676"/>
    <lineage>
        <taxon>unclassified sequences</taxon>
        <taxon>metagenomes</taxon>
        <taxon>ecological metagenomes</taxon>
    </lineage>
</organism>
<dbReference type="EC" id="1.14.13.-" evidence="3"/>
<evidence type="ECO:0000259" key="2">
    <source>
        <dbReference type="Pfam" id="PF01494"/>
    </source>
</evidence>
<feature type="domain" description="FAD-binding" evidence="2">
    <location>
        <begin position="14"/>
        <end position="348"/>
    </location>
</feature>
<dbReference type="InterPro" id="IPR002938">
    <property type="entry name" value="FAD-bd"/>
</dbReference>
<protein>
    <submittedName>
        <fullName evidence="3">3-(3-hydroxy-phenyl)propionate hydroxylase</fullName>
        <ecNumber evidence="3">1.14.13.-</ecNumber>
    </submittedName>
</protein>